<dbReference type="PIRSF" id="PIRSF017082">
    <property type="entry name" value="YflP"/>
    <property type="match status" value="1"/>
</dbReference>
<dbReference type="PANTHER" id="PTHR42928:SF5">
    <property type="entry name" value="BLR1237 PROTEIN"/>
    <property type="match status" value="1"/>
</dbReference>
<keyword evidence="4" id="KW-1185">Reference proteome</keyword>
<organism evidence="3 4">
    <name type="scientific">Bordetella petrii (strain ATCC BAA-461 / DSM 12804 / CCUG 43448 / CIP 107267 / Se-1111R)</name>
    <dbReference type="NCBI Taxonomy" id="340100"/>
    <lineage>
        <taxon>Bacteria</taxon>
        <taxon>Pseudomonadati</taxon>
        <taxon>Pseudomonadota</taxon>
        <taxon>Betaproteobacteria</taxon>
        <taxon>Burkholderiales</taxon>
        <taxon>Alcaligenaceae</taxon>
        <taxon>Bordetella</taxon>
    </lineage>
</organism>
<dbReference type="CDD" id="cd13578">
    <property type="entry name" value="PBP2_Bug27"/>
    <property type="match status" value="1"/>
</dbReference>
<feature type="signal peptide" evidence="2">
    <location>
        <begin position="1"/>
        <end position="22"/>
    </location>
</feature>
<dbReference type="InterPro" id="IPR005064">
    <property type="entry name" value="BUG"/>
</dbReference>
<evidence type="ECO:0000313" key="4">
    <source>
        <dbReference type="Proteomes" id="UP000001225"/>
    </source>
</evidence>
<dbReference type="KEGG" id="bpt:Bpet4149"/>
<reference evidence="3 4" key="1">
    <citation type="journal article" date="2008" name="BMC Genomics">
        <title>The missing link: Bordetella petrii is endowed with both the metabolic versatility of environmental bacteria and virulence traits of pathogenic Bordetellae.</title>
        <authorList>
            <person name="Gross R."/>
            <person name="Guzman C.A."/>
            <person name="Sebaihia M."/>
            <person name="Martins Dos Santos V.A."/>
            <person name="Pieper D.H."/>
            <person name="Koebnik R."/>
            <person name="Lechner M."/>
            <person name="Bartels D."/>
            <person name="Buhrmester J."/>
            <person name="Choudhuri J.V."/>
            <person name="Ebensen T."/>
            <person name="Gaigalat L."/>
            <person name="Herrmann S."/>
            <person name="Khachane A.N."/>
            <person name="Larisch C."/>
            <person name="Link S."/>
            <person name="Linke B."/>
            <person name="Meyer F."/>
            <person name="Mormann S."/>
            <person name="Nakunst D."/>
            <person name="Rueckert C."/>
            <person name="Schneiker-Bekel S."/>
            <person name="Schulze K."/>
            <person name="Vorhoelter F.J."/>
            <person name="Yevsa T."/>
            <person name="Engle J.T."/>
            <person name="Goldman W.E."/>
            <person name="Puehler A."/>
            <person name="Goebel U.B."/>
            <person name="Goesmann A."/>
            <person name="Bloecker H."/>
            <person name="Kaiser O."/>
            <person name="Martinez-Arias R."/>
        </authorList>
    </citation>
    <scope>NUCLEOTIDE SEQUENCE [LARGE SCALE GENOMIC DNA]</scope>
    <source>
        <strain evidence="4">ATCC BAA-461 / DSM 12804 / CCUG 43448 / CIP 107267 / Se-1111R</strain>
    </source>
</reference>
<dbReference type="Pfam" id="PF03401">
    <property type="entry name" value="TctC"/>
    <property type="match status" value="1"/>
</dbReference>
<gene>
    <name evidence="3" type="primary">bug89</name>
    <name evidence="3" type="ordered locus">Bpet4149</name>
</gene>
<dbReference type="Proteomes" id="UP000001225">
    <property type="component" value="Chromosome"/>
</dbReference>
<keyword evidence="2" id="KW-0732">Signal</keyword>
<evidence type="ECO:0000256" key="2">
    <source>
        <dbReference type="SAM" id="SignalP"/>
    </source>
</evidence>
<feature type="chain" id="PRO_5002739627" evidence="2">
    <location>
        <begin position="23"/>
        <end position="323"/>
    </location>
</feature>
<sequence>MKLHRLIAGLVLGLAAATAAQAAAPWPARPIRLIATYGPGSSIDIIARLVAKPLSEQLGQTVIVENKPGAGGDLGTDIIAKAEKDGYTIGFASAGPITVNPNARARMPYDSMKDLAPVALIATGPNVILVNPSLPVKNLQELIAYIKANPDKVSFASAGVGTSGHIAGELFQHLSKTNILHVPYKGNSEAITDTLGGRTQIVISGVPPILSFVKSGQLRAVAVADTKRSPLLPDVPTVGEAGLPGAESVAWYGIVAPAGTPAEILDRLHDEIAKAVASPDVQAKFASLGIVAASDTRAEFGKRMTDEYARFKALFKQINLVMD</sequence>
<dbReference type="PANTHER" id="PTHR42928">
    <property type="entry name" value="TRICARBOXYLATE-BINDING PROTEIN"/>
    <property type="match status" value="1"/>
</dbReference>
<dbReference type="InterPro" id="IPR042100">
    <property type="entry name" value="Bug_dom1"/>
</dbReference>
<dbReference type="Gene3D" id="3.40.190.10">
    <property type="entry name" value="Periplasmic binding protein-like II"/>
    <property type="match status" value="1"/>
</dbReference>
<dbReference type="Gene3D" id="3.40.190.150">
    <property type="entry name" value="Bordetella uptake gene, domain 1"/>
    <property type="match status" value="1"/>
</dbReference>
<evidence type="ECO:0000256" key="1">
    <source>
        <dbReference type="ARBA" id="ARBA00006987"/>
    </source>
</evidence>
<dbReference type="EMBL" id="AM902716">
    <property type="protein sequence ID" value="CAP44497.1"/>
    <property type="molecule type" value="Genomic_DNA"/>
</dbReference>
<proteinExistence type="inferred from homology"/>
<dbReference type="AlphaFoldDB" id="A9I9R6"/>
<dbReference type="STRING" id="94624.Bpet4149"/>
<name>A9I9R6_BORPD</name>
<accession>A9I9R6</accession>
<dbReference type="eggNOG" id="COG3181">
    <property type="taxonomic scope" value="Bacteria"/>
</dbReference>
<evidence type="ECO:0000313" key="3">
    <source>
        <dbReference type="EMBL" id="CAP44497.1"/>
    </source>
</evidence>
<comment type="similarity">
    <text evidence="1">Belongs to the UPF0065 (bug) family.</text>
</comment>
<protein>
    <submittedName>
        <fullName evidence="3">Secreted protein</fullName>
    </submittedName>
</protein>
<dbReference type="SUPFAM" id="SSF53850">
    <property type="entry name" value="Periplasmic binding protein-like II"/>
    <property type="match status" value="1"/>
</dbReference>